<dbReference type="InterPro" id="IPR043128">
    <property type="entry name" value="Rev_trsase/Diguanyl_cyclase"/>
</dbReference>
<dbReference type="RefSeq" id="WP_307295150.1">
    <property type="nucleotide sequence ID" value="NZ_JAUSXV010000001.1"/>
</dbReference>
<comment type="caution">
    <text evidence="2">The sequence shown here is derived from an EMBL/GenBank/DDBJ whole genome shotgun (WGS) entry which is preliminary data.</text>
</comment>
<keyword evidence="1" id="KW-0812">Transmembrane</keyword>
<dbReference type="AlphaFoldDB" id="A0AAW8EWZ4"/>
<evidence type="ECO:0000256" key="1">
    <source>
        <dbReference type="SAM" id="Phobius"/>
    </source>
</evidence>
<feature type="transmembrane region" description="Helical" evidence="1">
    <location>
        <begin position="97"/>
        <end position="117"/>
    </location>
</feature>
<dbReference type="EMBL" id="JAUSXV010000001">
    <property type="protein sequence ID" value="MDQ0647345.1"/>
    <property type="molecule type" value="Genomic_DNA"/>
</dbReference>
<evidence type="ECO:0008006" key="4">
    <source>
        <dbReference type="Google" id="ProtNLM"/>
    </source>
</evidence>
<keyword evidence="3" id="KW-1185">Reference proteome</keyword>
<feature type="transmembrane region" description="Helical" evidence="1">
    <location>
        <begin position="123"/>
        <end position="144"/>
    </location>
</feature>
<evidence type="ECO:0000313" key="3">
    <source>
        <dbReference type="Proteomes" id="UP001244427"/>
    </source>
</evidence>
<feature type="transmembrane region" description="Helical" evidence="1">
    <location>
        <begin position="156"/>
        <end position="176"/>
    </location>
</feature>
<protein>
    <recommendedName>
        <fullName evidence="4">GGDEF domain-containing protein</fullName>
    </recommendedName>
</protein>
<feature type="transmembrane region" description="Helical" evidence="1">
    <location>
        <begin position="16"/>
        <end position="35"/>
    </location>
</feature>
<dbReference type="Proteomes" id="UP001244427">
    <property type="component" value="Unassembled WGS sequence"/>
</dbReference>
<organism evidence="2 3">
    <name type="scientific">Microbacterium natoriense</name>
    <dbReference type="NCBI Taxonomy" id="284570"/>
    <lineage>
        <taxon>Bacteria</taxon>
        <taxon>Bacillati</taxon>
        <taxon>Actinomycetota</taxon>
        <taxon>Actinomycetes</taxon>
        <taxon>Micrococcales</taxon>
        <taxon>Microbacteriaceae</taxon>
        <taxon>Microbacterium</taxon>
    </lineage>
</organism>
<feature type="transmembrane region" description="Helical" evidence="1">
    <location>
        <begin position="196"/>
        <end position="213"/>
    </location>
</feature>
<feature type="transmembrane region" description="Helical" evidence="1">
    <location>
        <begin position="42"/>
        <end position="59"/>
    </location>
</feature>
<keyword evidence="1" id="KW-1133">Transmembrane helix</keyword>
<keyword evidence="1" id="KW-0472">Membrane</keyword>
<dbReference type="Gene3D" id="3.30.70.270">
    <property type="match status" value="1"/>
</dbReference>
<accession>A0AAW8EWZ4</accession>
<reference evidence="2 3" key="1">
    <citation type="submission" date="2023-07" db="EMBL/GenBank/DDBJ databases">
        <title>Comparative genomics of wheat-associated soil bacteria to identify genetic determinants of phenazine resistance.</title>
        <authorList>
            <person name="Mouncey N."/>
        </authorList>
    </citation>
    <scope>NUCLEOTIDE SEQUENCE [LARGE SCALE GENOMIC DNA]</scope>
    <source>
        <strain evidence="2 3">W4I9-1</strain>
    </source>
</reference>
<name>A0AAW8EWZ4_9MICO</name>
<evidence type="ECO:0000313" key="2">
    <source>
        <dbReference type="EMBL" id="MDQ0647345.1"/>
    </source>
</evidence>
<gene>
    <name evidence="2" type="ORF">QFZ53_001541</name>
</gene>
<proteinExistence type="predicted"/>
<feature type="transmembrane region" description="Helical" evidence="1">
    <location>
        <begin position="71"/>
        <end position="88"/>
    </location>
</feature>
<sequence length="386" mass="41095">MISAALAPLNVDVTTSMVAVVTVLAVLVSGLATLAKPSRATIAWGTAYAIGIFGAYLWLGGYQLDDPVMRAGASAILFSFEPLVWWGLRAFAGRRPIWWPVIAFIALGPVLLLGTAGHPAYQVAFRALFLTASVFAGLIVYELIRMKNVDRDITMPLILASVTFVLLAVVAVISAFAVDGLTAEQQLGILRGTNSTGAMVMSTCAAFTLILLVRTDAPSRGGWDEQIERSRRRLARAEAQGDDAWSVLDVHLDDQVDLREALSATVFAEVRDRFHADVERSVPAAADIHCIDDGRVIVVIGAGEEAMRHHVPALLSRISSMGEGTAMPGIRVSASVGWATATTFGFDYDMLVAAAHRAADAARAAGGDRWVRAERPASASPANLEA</sequence>